<dbReference type="InterPro" id="IPR046528">
    <property type="entry name" value="DUF6593"/>
</dbReference>
<comment type="caution">
    <text evidence="2">The sequence shown here is derived from an EMBL/GenBank/DDBJ whole genome shotgun (WGS) entry which is preliminary data.</text>
</comment>
<sequence length="272" mass="30645">MRITQSTYTIGRGIANVYKVIVRMWRNIHTAAQHHPSFSMSLYDKPLYKSELYNSERYSRINSPSDPSRTTSTSISTTMRLLMTTGTLMNTIITDSHNRPLYSISTSTGTFKAGPTKVYSMGNNSSEVATINWRTYRKTKVYYRGTEMNMKTWMPKKGFWSGKRVMTGPDGTGYMWKKRWGKPADLIRLPNKGAVKSRRGKKRIMRITKPLMSSNTYIEIDRDGEYMLELIIVAAAFMERERLGGNAGAPSGGELEQVANSLSGAAQAWGSS</sequence>
<organism evidence="2 3">
    <name type="scientific">Cerrena zonata</name>
    <dbReference type="NCBI Taxonomy" id="2478898"/>
    <lineage>
        <taxon>Eukaryota</taxon>
        <taxon>Fungi</taxon>
        <taxon>Dikarya</taxon>
        <taxon>Basidiomycota</taxon>
        <taxon>Agaricomycotina</taxon>
        <taxon>Agaricomycetes</taxon>
        <taxon>Polyporales</taxon>
        <taxon>Cerrenaceae</taxon>
        <taxon>Cerrena</taxon>
    </lineage>
</organism>
<name>A0AAW0FDG4_9APHY</name>
<protein>
    <recommendedName>
        <fullName evidence="1">DUF6593 domain-containing protein</fullName>
    </recommendedName>
</protein>
<reference evidence="2 3" key="1">
    <citation type="submission" date="2022-09" db="EMBL/GenBank/DDBJ databases">
        <authorList>
            <person name="Palmer J.M."/>
        </authorList>
    </citation>
    <scope>NUCLEOTIDE SEQUENCE [LARGE SCALE GENOMIC DNA]</scope>
    <source>
        <strain evidence="2 3">DSM 7382</strain>
    </source>
</reference>
<dbReference type="Proteomes" id="UP001385951">
    <property type="component" value="Unassembled WGS sequence"/>
</dbReference>
<dbReference type="Pfam" id="PF20236">
    <property type="entry name" value="DUF6593"/>
    <property type="match status" value="1"/>
</dbReference>
<keyword evidence="3" id="KW-1185">Reference proteome</keyword>
<accession>A0AAW0FDG4</accession>
<evidence type="ECO:0000313" key="3">
    <source>
        <dbReference type="Proteomes" id="UP001385951"/>
    </source>
</evidence>
<evidence type="ECO:0000259" key="1">
    <source>
        <dbReference type="Pfam" id="PF20236"/>
    </source>
</evidence>
<dbReference type="AlphaFoldDB" id="A0AAW0FDG4"/>
<feature type="domain" description="DUF6593" evidence="1">
    <location>
        <begin position="88"/>
        <end position="242"/>
    </location>
</feature>
<evidence type="ECO:0000313" key="2">
    <source>
        <dbReference type="EMBL" id="KAK7679575.1"/>
    </source>
</evidence>
<proteinExistence type="predicted"/>
<dbReference type="EMBL" id="JASBNA010000057">
    <property type="protein sequence ID" value="KAK7679575.1"/>
    <property type="molecule type" value="Genomic_DNA"/>
</dbReference>
<gene>
    <name evidence="2" type="ORF">QCA50_017285</name>
</gene>